<proteinExistence type="predicted"/>
<feature type="transmembrane region" description="Helical" evidence="1">
    <location>
        <begin position="17"/>
        <end position="42"/>
    </location>
</feature>
<dbReference type="AlphaFoldDB" id="A0A921I1X9"/>
<keyword evidence="1" id="KW-0472">Membrane</keyword>
<accession>A0A921I1X9</accession>
<keyword evidence="1" id="KW-1133">Transmembrane helix</keyword>
<protein>
    <submittedName>
        <fullName evidence="2">Uncharacterized protein</fullName>
    </submittedName>
</protein>
<sequence>MNEKAYRSMAFAGTGNIVIGIVMIVVGTVAGILSIIGGARLLKEKNGLIF</sequence>
<dbReference type="Proteomes" id="UP000769156">
    <property type="component" value="Unassembled WGS sequence"/>
</dbReference>
<organism evidence="2 3">
    <name type="scientific">Lachnoclostridium phocaeense</name>
    <dbReference type="NCBI Taxonomy" id="1871021"/>
    <lineage>
        <taxon>Bacteria</taxon>
        <taxon>Bacillati</taxon>
        <taxon>Bacillota</taxon>
        <taxon>Clostridia</taxon>
        <taxon>Lachnospirales</taxon>
        <taxon>Lachnospiraceae</taxon>
    </lineage>
</organism>
<reference evidence="2" key="1">
    <citation type="journal article" date="2021" name="PeerJ">
        <title>Extensive microbial diversity within the chicken gut microbiome revealed by metagenomics and culture.</title>
        <authorList>
            <person name="Gilroy R."/>
            <person name="Ravi A."/>
            <person name="Getino M."/>
            <person name="Pursley I."/>
            <person name="Horton D.L."/>
            <person name="Alikhan N.F."/>
            <person name="Baker D."/>
            <person name="Gharbi K."/>
            <person name="Hall N."/>
            <person name="Watson M."/>
            <person name="Adriaenssens E.M."/>
            <person name="Foster-Nyarko E."/>
            <person name="Jarju S."/>
            <person name="Secka A."/>
            <person name="Antonio M."/>
            <person name="Oren A."/>
            <person name="Chaudhuri R.R."/>
            <person name="La Ragione R."/>
            <person name="Hildebrand F."/>
            <person name="Pallen M.J."/>
        </authorList>
    </citation>
    <scope>NUCLEOTIDE SEQUENCE</scope>
    <source>
        <strain evidence="2">ChiSjej5B23-16112</strain>
    </source>
</reference>
<name>A0A921I1X9_9FIRM</name>
<gene>
    <name evidence="2" type="ORF">K8V82_07670</name>
</gene>
<comment type="caution">
    <text evidence="2">The sequence shown here is derived from an EMBL/GenBank/DDBJ whole genome shotgun (WGS) entry which is preliminary data.</text>
</comment>
<keyword evidence="1" id="KW-0812">Transmembrane</keyword>
<evidence type="ECO:0000313" key="3">
    <source>
        <dbReference type="Proteomes" id="UP000769156"/>
    </source>
</evidence>
<reference evidence="2" key="2">
    <citation type="submission" date="2021-09" db="EMBL/GenBank/DDBJ databases">
        <authorList>
            <person name="Gilroy R."/>
        </authorList>
    </citation>
    <scope>NUCLEOTIDE SEQUENCE</scope>
    <source>
        <strain evidence="2">ChiSjej5B23-16112</strain>
    </source>
</reference>
<evidence type="ECO:0000313" key="2">
    <source>
        <dbReference type="EMBL" id="HJF94655.1"/>
    </source>
</evidence>
<dbReference type="EMBL" id="DYVY01000125">
    <property type="protein sequence ID" value="HJF94655.1"/>
    <property type="molecule type" value="Genomic_DNA"/>
</dbReference>
<evidence type="ECO:0000256" key="1">
    <source>
        <dbReference type="SAM" id="Phobius"/>
    </source>
</evidence>